<dbReference type="Proteomes" id="UP000256478">
    <property type="component" value="Unassembled WGS sequence"/>
</dbReference>
<reference evidence="3 4" key="1">
    <citation type="submission" date="2018-08" db="EMBL/GenBank/DDBJ databases">
        <title>Thalassotalea euphylliae genome.</title>
        <authorList>
            <person name="Summers S."/>
            <person name="Rice S.A."/>
            <person name="Freckelton M.L."/>
            <person name="Nedved B.T."/>
            <person name="Hadfield M.G."/>
        </authorList>
    </citation>
    <scope>NUCLEOTIDE SEQUENCE [LARGE SCALE GENOMIC DNA]</scope>
    <source>
        <strain evidence="3 4">H1</strain>
    </source>
</reference>
<dbReference type="SUPFAM" id="SSF51556">
    <property type="entry name" value="Metallo-dependent hydrolases"/>
    <property type="match status" value="1"/>
</dbReference>
<dbReference type="OrthoDB" id="9787654at2"/>
<comment type="similarity">
    <text evidence="1">Belongs to the metallo-dependent hydrolases superfamily.</text>
</comment>
<evidence type="ECO:0000259" key="2">
    <source>
        <dbReference type="Pfam" id="PF04909"/>
    </source>
</evidence>
<evidence type="ECO:0000313" key="3">
    <source>
        <dbReference type="EMBL" id="REL25985.1"/>
    </source>
</evidence>
<dbReference type="InterPro" id="IPR032466">
    <property type="entry name" value="Metal_Hydrolase"/>
</dbReference>
<dbReference type="EMBL" id="QUOU01000001">
    <property type="protein sequence ID" value="REL25985.1"/>
    <property type="molecule type" value="Genomic_DNA"/>
</dbReference>
<accession>A0A3E0TPT3</accession>
<comment type="caution">
    <text evidence="3">The sequence shown here is derived from an EMBL/GenBank/DDBJ whole genome shotgun (WGS) entry which is preliminary data.</text>
</comment>
<dbReference type="PANTHER" id="PTHR43569">
    <property type="entry name" value="AMIDOHYDROLASE"/>
    <property type="match status" value="1"/>
</dbReference>
<dbReference type="AlphaFoldDB" id="A0A3E0TPT3"/>
<dbReference type="GO" id="GO:0016787">
    <property type="term" value="F:hydrolase activity"/>
    <property type="evidence" value="ECO:0007669"/>
    <property type="project" value="UniProtKB-KW"/>
</dbReference>
<keyword evidence="3" id="KW-0378">Hydrolase</keyword>
<gene>
    <name evidence="3" type="ORF">DXX93_05000</name>
</gene>
<evidence type="ECO:0000256" key="1">
    <source>
        <dbReference type="ARBA" id="ARBA00038310"/>
    </source>
</evidence>
<dbReference type="Gene3D" id="3.20.20.140">
    <property type="entry name" value="Metal-dependent hydrolases"/>
    <property type="match status" value="1"/>
</dbReference>
<evidence type="ECO:0000313" key="4">
    <source>
        <dbReference type="Proteomes" id="UP000256478"/>
    </source>
</evidence>
<name>A0A3E0TPT3_9GAMM</name>
<protein>
    <submittedName>
        <fullName evidence="3">Amidohydrolase</fullName>
    </submittedName>
</protein>
<dbReference type="Pfam" id="PF04909">
    <property type="entry name" value="Amidohydro_2"/>
    <property type="match status" value="1"/>
</dbReference>
<sequence>MRIIDPHLHLFDLDCGDYSWLKPENPPYWPDKQIITRNFDCSALTLEQPFSLAGFVHIEAGFDNNQPWREIAWLEKTVSLPFKSVATIDLSAELPSYCETLAKLNTFSSVVGVRHILDESAEAILEQANIIEKFNMLANLGLHFELQLSLADSAAQSLLSAILDRVPNLRIMINHAGWPSLDITQDTSWQAGVQRLARYDNIAIKCSGWEMTARDYCAHWQQQVIDYAIACFGRHRVMLASNFPLSLFSNSYQALWQGYCDILKQSHLSNEVPNKVSNNVPSEVVNQLCFENAYTWYGFNSQKR</sequence>
<dbReference type="PANTHER" id="PTHR43569:SF2">
    <property type="entry name" value="AMIDOHYDROLASE-RELATED DOMAIN-CONTAINING PROTEIN"/>
    <property type="match status" value="1"/>
</dbReference>
<dbReference type="InterPro" id="IPR006680">
    <property type="entry name" value="Amidohydro-rel"/>
</dbReference>
<proteinExistence type="inferred from homology"/>
<organism evidence="3 4">
    <name type="scientific">Thalassotalea euphylliae</name>
    <dbReference type="NCBI Taxonomy" id="1655234"/>
    <lineage>
        <taxon>Bacteria</taxon>
        <taxon>Pseudomonadati</taxon>
        <taxon>Pseudomonadota</taxon>
        <taxon>Gammaproteobacteria</taxon>
        <taxon>Alteromonadales</taxon>
        <taxon>Colwelliaceae</taxon>
        <taxon>Thalassotalea</taxon>
    </lineage>
</organism>
<feature type="domain" description="Amidohydrolase-related" evidence="2">
    <location>
        <begin position="29"/>
        <end position="299"/>
    </location>
</feature>
<dbReference type="InterPro" id="IPR052350">
    <property type="entry name" value="Metallo-dep_Lactonases"/>
</dbReference>